<evidence type="ECO:0000313" key="6">
    <source>
        <dbReference type="EMBL" id="RMX95111.1"/>
    </source>
</evidence>
<accession>A0A3M6XWM6</accession>
<feature type="compositionally biased region" description="Pro residues" evidence="4">
    <location>
        <begin position="560"/>
        <end position="583"/>
    </location>
</feature>
<dbReference type="PROSITE" id="PS50118">
    <property type="entry name" value="HMG_BOX_2"/>
    <property type="match status" value="1"/>
</dbReference>
<dbReference type="InterPro" id="IPR009071">
    <property type="entry name" value="HMG_box_dom"/>
</dbReference>
<dbReference type="PANTHER" id="PTHR10270:SF161">
    <property type="entry name" value="SEX-DETERMINING REGION Y PROTEIN"/>
    <property type="match status" value="1"/>
</dbReference>
<dbReference type="GO" id="GO:0000978">
    <property type="term" value="F:RNA polymerase II cis-regulatory region sequence-specific DNA binding"/>
    <property type="evidence" value="ECO:0007669"/>
    <property type="project" value="TreeGrafter"/>
</dbReference>
<dbReference type="InterPro" id="IPR050140">
    <property type="entry name" value="SRY-related_HMG-box_TF-like"/>
</dbReference>
<feature type="region of interest" description="Disordered" evidence="4">
    <location>
        <begin position="541"/>
        <end position="583"/>
    </location>
</feature>
<name>A0A3M6XWM6_HORWE</name>
<dbReference type="SUPFAM" id="SSF47095">
    <property type="entry name" value="HMG-box"/>
    <property type="match status" value="1"/>
</dbReference>
<feature type="compositionally biased region" description="Acidic residues" evidence="4">
    <location>
        <begin position="347"/>
        <end position="363"/>
    </location>
</feature>
<dbReference type="AlphaFoldDB" id="A0A3M6XWM6"/>
<dbReference type="InterPro" id="IPR036910">
    <property type="entry name" value="HMG_box_dom_sf"/>
</dbReference>
<dbReference type="GO" id="GO:0005634">
    <property type="term" value="C:nucleus"/>
    <property type="evidence" value="ECO:0007669"/>
    <property type="project" value="UniProtKB-UniRule"/>
</dbReference>
<sequence length="658" mass="71253">MDRHMFSNTCSSAPPNFNPNTTSQAGEPQFDFGDSFLYPDTNNGGLMSDADFHQLLAGSSDMTGTMTSDFSFTDDFLPDMQLEGQELVPAQPFVDTPAMLSTPLQQSTSAPATQGQQALYHPEIGWYYPATAPVAVPPPAQTEQPRVSLLGNYPPQPTHSNTKNQGTKRKVYFGPAAFEAASKRTKSTSPTPDQKADKPKKIKKPRNARGRDKYPSIEMPCVCGTTGPKKQPPRPRNAFIIFRSQNAKIISRDIGTTSHPIVSKEAGARWKALGADGQARYKEMAEREKVEHARIYPDYKYKPNRTKGGHQISARFGDPTCSCGAYQKNVAKWKAETGESPRFEPSDGSEDGNEESEEPETLDEYVPPRSAVNTYQAPLAQMTAPVAPLPNVMPDYGFATQTQQDSAAAMFAEMQAAQQAAAIPQTIRRSMRNQVPVSYAEPSMDDFENYIASSMEPAETFTAPSPEMEGRAKRRPSSIMTPLNSPPSHNTRSRSRASIDLPTIEEGNSALNFDDLFGENGHFDDAAFFNFDDAADTIHVASGRNSSRRPSRHSAGSKGPAPPPPIPGRPPMPGMPGIPGIPPPPPISAIISLNILSLTPPPLSAGLCSGRISPIFQPFGIAGFGNLLSFGGGMPWNLNLKESSSVVGCCFRYSATSL</sequence>
<keyword evidence="3" id="KW-0539">Nucleus</keyword>
<feature type="DNA-binding region" description="HMG box" evidence="3">
    <location>
        <begin position="232"/>
        <end position="300"/>
    </location>
</feature>
<dbReference type="Pfam" id="PF00505">
    <property type="entry name" value="HMG_box"/>
    <property type="match status" value="1"/>
</dbReference>
<protein>
    <recommendedName>
        <fullName evidence="5">HMG box domain-containing protein</fullName>
    </recommendedName>
</protein>
<proteinExistence type="predicted"/>
<dbReference type="EMBL" id="QWIK01001384">
    <property type="protein sequence ID" value="RMX95111.1"/>
    <property type="molecule type" value="Genomic_DNA"/>
</dbReference>
<dbReference type="GO" id="GO:0030154">
    <property type="term" value="P:cell differentiation"/>
    <property type="evidence" value="ECO:0007669"/>
    <property type="project" value="TreeGrafter"/>
</dbReference>
<feature type="compositionally biased region" description="Polar residues" evidence="4">
    <location>
        <begin position="478"/>
        <end position="490"/>
    </location>
</feature>
<evidence type="ECO:0000256" key="4">
    <source>
        <dbReference type="SAM" id="MobiDB-lite"/>
    </source>
</evidence>
<evidence type="ECO:0000259" key="5">
    <source>
        <dbReference type="PROSITE" id="PS50118"/>
    </source>
</evidence>
<evidence type="ECO:0000313" key="7">
    <source>
        <dbReference type="Proteomes" id="UP000282582"/>
    </source>
</evidence>
<evidence type="ECO:0000256" key="1">
    <source>
        <dbReference type="ARBA" id="ARBA00023125"/>
    </source>
</evidence>
<dbReference type="GO" id="GO:0001228">
    <property type="term" value="F:DNA-binding transcription activator activity, RNA polymerase II-specific"/>
    <property type="evidence" value="ECO:0007669"/>
    <property type="project" value="TreeGrafter"/>
</dbReference>
<dbReference type="Proteomes" id="UP000282582">
    <property type="component" value="Unassembled WGS sequence"/>
</dbReference>
<evidence type="ECO:0000256" key="2">
    <source>
        <dbReference type="ARBA" id="ARBA00023163"/>
    </source>
</evidence>
<feature type="compositionally biased region" description="Basic and acidic residues" evidence="4">
    <location>
        <begin position="335"/>
        <end position="345"/>
    </location>
</feature>
<dbReference type="PANTHER" id="PTHR10270">
    <property type="entry name" value="SOX TRANSCRIPTION FACTOR"/>
    <property type="match status" value="1"/>
</dbReference>
<feature type="region of interest" description="Disordered" evidence="4">
    <location>
        <begin position="335"/>
        <end position="366"/>
    </location>
</feature>
<comment type="caution">
    <text evidence="6">The sequence shown here is derived from an EMBL/GenBank/DDBJ whole genome shotgun (WGS) entry which is preliminary data.</text>
</comment>
<evidence type="ECO:0000256" key="3">
    <source>
        <dbReference type="PROSITE-ProRule" id="PRU00267"/>
    </source>
</evidence>
<dbReference type="SMART" id="SM00398">
    <property type="entry name" value="HMG"/>
    <property type="match status" value="1"/>
</dbReference>
<organism evidence="6 7">
    <name type="scientific">Hortaea werneckii</name>
    <name type="common">Black yeast</name>
    <name type="synonym">Cladosporium werneckii</name>
    <dbReference type="NCBI Taxonomy" id="91943"/>
    <lineage>
        <taxon>Eukaryota</taxon>
        <taxon>Fungi</taxon>
        <taxon>Dikarya</taxon>
        <taxon>Ascomycota</taxon>
        <taxon>Pezizomycotina</taxon>
        <taxon>Dothideomycetes</taxon>
        <taxon>Dothideomycetidae</taxon>
        <taxon>Mycosphaerellales</taxon>
        <taxon>Teratosphaeriaceae</taxon>
        <taxon>Hortaea</taxon>
    </lineage>
</organism>
<feature type="region of interest" description="Disordered" evidence="4">
    <location>
        <begin position="1"/>
        <end position="37"/>
    </location>
</feature>
<gene>
    <name evidence="6" type="ORF">D0868_11914</name>
</gene>
<keyword evidence="2" id="KW-0804">Transcription</keyword>
<feature type="compositionally biased region" description="Polar residues" evidence="4">
    <location>
        <begin position="1"/>
        <end position="26"/>
    </location>
</feature>
<feature type="domain" description="HMG box" evidence="5">
    <location>
        <begin position="232"/>
        <end position="300"/>
    </location>
</feature>
<feature type="region of interest" description="Disordered" evidence="4">
    <location>
        <begin position="137"/>
        <end position="235"/>
    </location>
</feature>
<reference evidence="6 7" key="1">
    <citation type="journal article" date="2018" name="BMC Genomics">
        <title>Genomic evidence for intraspecific hybridization in a clonal and extremely halotolerant yeast.</title>
        <authorList>
            <person name="Gostincar C."/>
            <person name="Stajich J.E."/>
            <person name="Zupancic J."/>
            <person name="Zalar P."/>
            <person name="Gunde-Cimerman N."/>
        </authorList>
    </citation>
    <scope>NUCLEOTIDE SEQUENCE [LARGE SCALE GENOMIC DNA]</scope>
    <source>
        <strain evidence="6 7">EXF-6654</strain>
    </source>
</reference>
<keyword evidence="1 3" id="KW-0238">DNA-binding</keyword>
<feature type="region of interest" description="Disordered" evidence="4">
    <location>
        <begin position="460"/>
        <end position="501"/>
    </location>
</feature>
<dbReference type="Gene3D" id="1.10.30.10">
    <property type="entry name" value="High mobility group box domain"/>
    <property type="match status" value="1"/>
</dbReference>
<dbReference type="CDD" id="cd01389">
    <property type="entry name" value="HMG-box_ROX1-like"/>
    <property type="match status" value="1"/>
</dbReference>